<dbReference type="RefSeq" id="WP_136080386.1">
    <property type="nucleotide sequence ID" value="NZ_CAAHFG010000002.1"/>
</dbReference>
<evidence type="ECO:0000256" key="1">
    <source>
        <dbReference type="ARBA" id="ARBA00022741"/>
    </source>
</evidence>
<dbReference type="Pfam" id="PF24729">
    <property type="entry name" value="Acb2_Tad1_hairpin"/>
    <property type="match status" value="1"/>
</dbReference>
<dbReference type="Proteomes" id="UP000366872">
    <property type="component" value="Unassembled WGS sequence"/>
</dbReference>
<proteinExistence type="predicted"/>
<protein>
    <recommendedName>
        <fullName evidence="2">Acb2/Tad1 hairpin domain-containing protein</fullName>
    </recommendedName>
</protein>
<evidence type="ECO:0000313" key="4">
    <source>
        <dbReference type="Proteomes" id="UP000366872"/>
    </source>
</evidence>
<evidence type="ECO:0000259" key="2">
    <source>
        <dbReference type="Pfam" id="PF24729"/>
    </source>
</evidence>
<sequence length="136" mass="15028">MNTPVRKLNGHKVNPANDTLDIEVQDAPGAGGANHLYVIYGMDMQLNPSATDGQRNEQTRVEIVFQNGPIPEIGVNGITQEVLLEIVADRLRSFQAGPYACKANACALTHIEEAQHWLQQRTIERMRRGVEGTHTV</sequence>
<evidence type="ECO:0000313" key="3">
    <source>
        <dbReference type="EMBL" id="VGO14755.1"/>
    </source>
</evidence>
<keyword evidence="1" id="KW-0547">Nucleotide-binding</keyword>
<reference evidence="3 4" key="1">
    <citation type="submission" date="2019-04" db="EMBL/GenBank/DDBJ databases">
        <authorList>
            <person name="Van Vliet M D."/>
        </authorList>
    </citation>
    <scope>NUCLEOTIDE SEQUENCE [LARGE SCALE GENOMIC DNA]</scope>
    <source>
        <strain evidence="3 4">F1</strain>
    </source>
</reference>
<gene>
    <name evidence="3" type="ORF">PDESU_03324</name>
</gene>
<dbReference type="EMBL" id="CAAHFG010000002">
    <property type="protein sequence ID" value="VGO14755.1"/>
    <property type="molecule type" value="Genomic_DNA"/>
</dbReference>
<keyword evidence="4" id="KW-1185">Reference proteome</keyword>
<feature type="domain" description="Acb2/Tad1 hairpin" evidence="2">
    <location>
        <begin position="58"/>
        <end position="122"/>
    </location>
</feature>
<name>A0A6C2U4D2_PONDE</name>
<accession>A0A6C2U4D2</accession>
<dbReference type="InterPro" id="IPR056098">
    <property type="entry name" value="Acb2/Tad1_hairpin"/>
</dbReference>
<dbReference type="AlphaFoldDB" id="A0A6C2U4D2"/>
<organism evidence="3 4">
    <name type="scientific">Pontiella desulfatans</name>
    <dbReference type="NCBI Taxonomy" id="2750659"/>
    <lineage>
        <taxon>Bacteria</taxon>
        <taxon>Pseudomonadati</taxon>
        <taxon>Kiritimatiellota</taxon>
        <taxon>Kiritimatiellia</taxon>
        <taxon>Kiritimatiellales</taxon>
        <taxon>Pontiellaceae</taxon>
        <taxon>Pontiella</taxon>
    </lineage>
</organism>